<evidence type="ECO:0000313" key="3">
    <source>
        <dbReference type="Proteomes" id="UP001283361"/>
    </source>
</evidence>
<name>A0AAE1D322_9GAST</name>
<feature type="region of interest" description="Disordered" evidence="1">
    <location>
        <begin position="39"/>
        <end position="81"/>
    </location>
</feature>
<evidence type="ECO:0000256" key="1">
    <source>
        <dbReference type="SAM" id="MobiDB-lite"/>
    </source>
</evidence>
<proteinExistence type="predicted"/>
<sequence>MSVAYVSGSQNGLTYDVCGIQIPSDSSSNIYRDGLRERQLLPQGPADNSSSAYTELPRGHSRSRTTRISKAAATTPPNYTS</sequence>
<organism evidence="2 3">
    <name type="scientific">Elysia crispata</name>
    <name type="common">lettuce slug</name>
    <dbReference type="NCBI Taxonomy" id="231223"/>
    <lineage>
        <taxon>Eukaryota</taxon>
        <taxon>Metazoa</taxon>
        <taxon>Spiralia</taxon>
        <taxon>Lophotrochozoa</taxon>
        <taxon>Mollusca</taxon>
        <taxon>Gastropoda</taxon>
        <taxon>Heterobranchia</taxon>
        <taxon>Euthyneura</taxon>
        <taxon>Panpulmonata</taxon>
        <taxon>Sacoglossa</taxon>
        <taxon>Placobranchoidea</taxon>
        <taxon>Plakobranchidae</taxon>
        <taxon>Elysia</taxon>
    </lineage>
</organism>
<keyword evidence="3" id="KW-1185">Reference proteome</keyword>
<dbReference type="Proteomes" id="UP001283361">
    <property type="component" value="Unassembled WGS sequence"/>
</dbReference>
<accession>A0AAE1D322</accession>
<comment type="caution">
    <text evidence="2">The sequence shown here is derived from an EMBL/GenBank/DDBJ whole genome shotgun (WGS) entry which is preliminary data.</text>
</comment>
<gene>
    <name evidence="2" type="ORF">RRG08_065023</name>
</gene>
<protein>
    <submittedName>
        <fullName evidence="2">Uncharacterized protein</fullName>
    </submittedName>
</protein>
<evidence type="ECO:0000313" key="2">
    <source>
        <dbReference type="EMBL" id="KAK3754976.1"/>
    </source>
</evidence>
<dbReference type="EMBL" id="JAWDGP010005615">
    <property type="protein sequence ID" value="KAK3754976.1"/>
    <property type="molecule type" value="Genomic_DNA"/>
</dbReference>
<dbReference type="AlphaFoldDB" id="A0AAE1D322"/>
<reference evidence="2" key="1">
    <citation type="journal article" date="2023" name="G3 (Bethesda)">
        <title>A reference genome for the long-term kleptoplast-retaining sea slug Elysia crispata morphotype clarki.</title>
        <authorList>
            <person name="Eastman K.E."/>
            <person name="Pendleton A.L."/>
            <person name="Shaikh M.A."/>
            <person name="Suttiyut T."/>
            <person name="Ogas R."/>
            <person name="Tomko P."/>
            <person name="Gavelis G."/>
            <person name="Widhalm J.R."/>
            <person name="Wisecaver J.H."/>
        </authorList>
    </citation>
    <scope>NUCLEOTIDE SEQUENCE</scope>
    <source>
        <strain evidence="2">ECLA1</strain>
    </source>
</reference>